<dbReference type="AlphaFoldDB" id="A0AA36H1Y6"/>
<reference evidence="1" key="1">
    <citation type="submission" date="2023-07" db="EMBL/GenBank/DDBJ databases">
        <authorList>
            <consortium name="CYATHOMIX"/>
        </authorList>
    </citation>
    <scope>NUCLEOTIDE SEQUENCE</scope>
    <source>
        <strain evidence="1">N/A</strain>
    </source>
</reference>
<protein>
    <submittedName>
        <fullName evidence="1">Uncharacterized protein</fullName>
    </submittedName>
</protein>
<sequence>MKLVMQIDVEIYMISWYASMTASPIATGTALLSPEQIMLTEIVDAITVSCCTQRLGTSNITPHGSLKAVIHSDKGNLLDSMCCCAEQIFNEADRDLLTHARRRFRC</sequence>
<proteinExistence type="predicted"/>
<comment type="caution">
    <text evidence="1">The sequence shown here is derived from an EMBL/GenBank/DDBJ whole genome shotgun (WGS) entry which is preliminary data.</text>
</comment>
<gene>
    <name evidence="1" type="ORF">CYNAS_LOCUS14289</name>
</gene>
<evidence type="ECO:0000313" key="1">
    <source>
        <dbReference type="EMBL" id="CAJ0602306.1"/>
    </source>
</evidence>
<keyword evidence="2" id="KW-1185">Reference proteome</keyword>
<dbReference type="EMBL" id="CATQJL010000305">
    <property type="protein sequence ID" value="CAJ0602306.1"/>
    <property type="molecule type" value="Genomic_DNA"/>
</dbReference>
<accession>A0AA36H1Y6</accession>
<evidence type="ECO:0000313" key="2">
    <source>
        <dbReference type="Proteomes" id="UP001176961"/>
    </source>
</evidence>
<organism evidence="1 2">
    <name type="scientific">Cylicocyclus nassatus</name>
    <name type="common">Nematode worm</name>
    <dbReference type="NCBI Taxonomy" id="53992"/>
    <lineage>
        <taxon>Eukaryota</taxon>
        <taxon>Metazoa</taxon>
        <taxon>Ecdysozoa</taxon>
        <taxon>Nematoda</taxon>
        <taxon>Chromadorea</taxon>
        <taxon>Rhabditida</taxon>
        <taxon>Rhabditina</taxon>
        <taxon>Rhabditomorpha</taxon>
        <taxon>Strongyloidea</taxon>
        <taxon>Strongylidae</taxon>
        <taxon>Cylicocyclus</taxon>
    </lineage>
</organism>
<dbReference type="Proteomes" id="UP001176961">
    <property type="component" value="Unassembled WGS sequence"/>
</dbReference>
<name>A0AA36H1Y6_CYLNA</name>